<dbReference type="InterPro" id="IPR013762">
    <property type="entry name" value="Integrase-like_cat_sf"/>
</dbReference>
<organism evidence="3">
    <name type="scientific">marine sediment metagenome</name>
    <dbReference type="NCBI Taxonomy" id="412755"/>
    <lineage>
        <taxon>unclassified sequences</taxon>
        <taxon>metagenomes</taxon>
        <taxon>ecological metagenomes</taxon>
    </lineage>
</organism>
<reference evidence="3" key="1">
    <citation type="journal article" date="2015" name="Nature">
        <title>Complex archaea that bridge the gap between prokaryotes and eukaryotes.</title>
        <authorList>
            <person name="Spang A."/>
            <person name="Saw J.H."/>
            <person name="Jorgensen S.L."/>
            <person name="Zaremba-Niedzwiedzka K."/>
            <person name="Martijn J."/>
            <person name="Lind A.E."/>
            <person name="van Eijk R."/>
            <person name="Schleper C."/>
            <person name="Guy L."/>
            <person name="Ettema T.J."/>
        </authorList>
    </citation>
    <scope>NUCLEOTIDE SEQUENCE</scope>
</reference>
<dbReference type="SUPFAM" id="SSF56349">
    <property type="entry name" value="DNA breaking-rejoining enzymes"/>
    <property type="match status" value="1"/>
</dbReference>
<dbReference type="PROSITE" id="PS51898">
    <property type="entry name" value="TYR_RECOMBINASE"/>
    <property type="match status" value="1"/>
</dbReference>
<dbReference type="AlphaFoldDB" id="A0A0F9NV96"/>
<accession>A0A0F9NV96</accession>
<sequence>MVEEESKALSYGHIQDIINSISDLRLQAIIATQYSLAARAGELIQYQHENGITTQGLLKSNIEKRNGLLICTIPNFKNAKQPFKKPYITKAEPFLYNPFKKWLQVCQEQVFDIKIRRYHKLVSTILPEGYASHSLRHSRATHLAEQFKFNAYEIKQFLGHASLDTSSIYVQQDLSRTANKIKKGVEE</sequence>
<dbReference type="InterPro" id="IPR002104">
    <property type="entry name" value="Integrase_catalytic"/>
</dbReference>
<dbReference type="GO" id="GO:0006310">
    <property type="term" value="P:DNA recombination"/>
    <property type="evidence" value="ECO:0007669"/>
    <property type="project" value="UniProtKB-KW"/>
</dbReference>
<evidence type="ECO:0000259" key="2">
    <source>
        <dbReference type="PROSITE" id="PS51898"/>
    </source>
</evidence>
<dbReference type="InterPro" id="IPR011010">
    <property type="entry name" value="DNA_brk_join_enz"/>
</dbReference>
<evidence type="ECO:0000256" key="1">
    <source>
        <dbReference type="ARBA" id="ARBA00023172"/>
    </source>
</evidence>
<dbReference type="CDD" id="cd00397">
    <property type="entry name" value="DNA_BRE_C"/>
    <property type="match status" value="1"/>
</dbReference>
<proteinExistence type="predicted"/>
<dbReference type="GO" id="GO:0015074">
    <property type="term" value="P:DNA integration"/>
    <property type="evidence" value="ECO:0007669"/>
    <property type="project" value="InterPro"/>
</dbReference>
<comment type="caution">
    <text evidence="3">The sequence shown here is derived from an EMBL/GenBank/DDBJ whole genome shotgun (WGS) entry which is preliminary data.</text>
</comment>
<evidence type="ECO:0000313" key="3">
    <source>
        <dbReference type="EMBL" id="KKM92765.1"/>
    </source>
</evidence>
<keyword evidence="1" id="KW-0233">DNA recombination</keyword>
<name>A0A0F9NV96_9ZZZZ</name>
<gene>
    <name evidence="3" type="ORF">LCGC14_1215060</name>
</gene>
<dbReference type="GO" id="GO:0003677">
    <property type="term" value="F:DNA binding"/>
    <property type="evidence" value="ECO:0007669"/>
    <property type="project" value="InterPro"/>
</dbReference>
<protein>
    <recommendedName>
        <fullName evidence="2">Tyr recombinase domain-containing protein</fullName>
    </recommendedName>
</protein>
<dbReference type="EMBL" id="LAZR01006351">
    <property type="protein sequence ID" value="KKM92765.1"/>
    <property type="molecule type" value="Genomic_DNA"/>
</dbReference>
<dbReference type="Pfam" id="PF00589">
    <property type="entry name" value="Phage_integrase"/>
    <property type="match status" value="1"/>
</dbReference>
<dbReference type="Gene3D" id="1.10.443.10">
    <property type="entry name" value="Intergrase catalytic core"/>
    <property type="match status" value="1"/>
</dbReference>
<feature type="domain" description="Tyr recombinase" evidence="2">
    <location>
        <begin position="4"/>
        <end position="182"/>
    </location>
</feature>